<evidence type="ECO:0000256" key="1">
    <source>
        <dbReference type="ARBA" id="ARBA00008056"/>
    </source>
</evidence>
<accession>A0ABQ8I9E5</accession>
<evidence type="ECO:0000259" key="6">
    <source>
        <dbReference type="PROSITE" id="PS51471"/>
    </source>
</evidence>
<dbReference type="PANTHER" id="PTHR10209:SF864">
    <property type="entry name" value="FE2OG DIOXYGENASE DOMAIN-CONTAINING PROTEIN"/>
    <property type="match status" value="1"/>
</dbReference>
<evidence type="ECO:0000256" key="5">
    <source>
        <dbReference type="RuleBase" id="RU003682"/>
    </source>
</evidence>
<gene>
    <name evidence="7" type="ORF">JRO89_XS03G0102900</name>
</gene>
<evidence type="ECO:0000313" key="8">
    <source>
        <dbReference type="Proteomes" id="UP000827721"/>
    </source>
</evidence>
<dbReference type="InterPro" id="IPR027443">
    <property type="entry name" value="IPNS-like_sf"/>
</dbReference>
<dbReference type="Pfam" id="PF14226">
    <property type="entry name" value="DIOX_N"/>
    <property type="match status" value="1"/>
</dbReference>
<name>A0ABQ8I9E5_9ROSI</name>
<comment type="caution">
    <text evidence="7">The sequence shown here is derived from an EMBL/GenBank/DDBJ whole genome shotgun (WGS) entry which is preliminary data.</text>
</comment>
<evidence type="ECO:0000256" key="4">
    <source>
        <dbReference type="ARBA" id="ARBA00023004"/>
    </source>
</evidence>
<dbReference type="InterPro" id="IPR026992">
    <property type="entry name" value="DIOX_N"/>
</dbReference>
<feature type="domain" description="Fe2OG dioxygenase" evidence="6">
    <location>
        <begin position="230"/>
        <end position="333"/>
    </location>
</feature>
<protein>
    <recommendedName>
        <fullName evidence="6">Fe2OG dioxygenase domain-containing protein</fullName>
    </recommendedName>
</protein>
<proteinExistence type="inferred from homology"/>
<dbReference type="InterPro" id="IPR044861">
    <property type="entry name" value="IPNS-like_FE2OG_OXY"/>
</dbReference>
<dbReference type="Proteomes" id="UP000827721">
    <property type="component" value="Unassembled WGS sequence"/>
</dbReference>
<dbReference type="Pfam" id="PF03171">
    <property type="entry name" value="2OG-FeII_Oxy"/>
    <property type="match status" value="1"/>
</dbReference>
<evidence type="ECO:0000256" key="3">
    <source>
        <dbReference type="ARBA" id="ARBA00023002"/>
    </source>
</evidence>
<dbReference type="SUPFAM" id="SSF51197">
    <property type="entry name" value="Clavaminate synthase-like"/>
    <property type="match status" value="1"/>
</dbReference>
<organism evidence="7 8">
    <name type="scientific">Xanthoceras sorbifolium</name>
    <dbReference type="NCBI Taxonomy" id="99658"/>
    <lineage>
        <taxon>Eukaryota</taxon>
        <taxon>Viridiplantae</taxon>
        <taxon>Streptophyta</taxon>
        <taxon>Embryophyta</taxon>
        <taxon>Tracheophyta</taxon>
        <taxon>Spermatophyta</taxon>
        <taxon>Magnoliopsida</taxon>
        <taxon>eudicotyledons</taxon>
        <taxon>Gunneridae</taxon>
        <taxon>Pentapetalae</taxon>
        <taxon>rosids</taxon>
        <taxon>malvids</taxon>
        <taxon>Sapindales</taxon>
        <taxon>Sapindaceae</taxon>
        <taxon>Xanthoceroideae</taxon>
        <taxon>Xanthoceras</taxon>
    </lineage>
</organism>
<evidence type="ECO:0000256" key="2">
    <source>
        <dbReference type="ARBA" id="ARBA00022723"/>
    </source>
</evidence>
<evidence type="ECO:0000313" key="7">
    <source>
        <dbReference type="EMBL" id="KAH7573261.1"/>
    </source>
</evidence>
<keyword evidence="8" id="KW-1185">Reference proteome</keyword>
<reference evidence="7 8" key="1">
    <citation type="submission" date="2021-02" db="EMBL/GenBank/DDBJ databases">
        <title>Plant Genome Project.</title>
        <authorList>
            <person name="Zhang R.-G."/>
        </authorList>
    </citation>
    <scope>NUCLEOTIDE SEQUENCE [LARGE SCALE GENOMIC DNA]</scope>
    <source>
        <tissue evidence="7">Leaves</tissue>
    </source>
</reference>
<comment type="similarity">
    <text evidence="1 5">Belongs to the iron/ascorbate-dependent oxidoreductase family.</text>
</comment>
<dbReference type="PANTHER" id="PTHR10209">
    <property type="entry name" value="OXIDOREDUCTASE, 2OG-FE II OXYGENASE FAMILY PROTEIN"/>
    <property type="match status" value="1"/>
</dbReference>
<sequence length="389" mass="43724">MTEITKPYFQFGQLLSQSQIQAEMAAYDRLSELIAFDESKAGVKGLVDGGVTKIPKIFIHEKRTKLDDKPFSSDPNIKIPIIDFHGVNEDPTSRADIVEKLRDASEKWGFFQAINHGIPSSIMDQVLDAVRGFHEQDVEVKKQYYSRDYSNKLVLYNSNATLFDAPAAYWRDTLTFVMGPDFPSPEELPPICRDIMITYRNELLKLGVTLYELLSETLGLDPNYLKNIGCAEGMFVPCHYYPACPEPELTMGINTHADAGFVTVLLQDQIGGLEVLHQDQWIKVAPIPGALVVNIGELIQLITNDKFISAYHRVLARNNGPRISAACVFRTQNTSRLYGPIKELLSEENPPLYREVTVTDIMAQKHSKRTEEINSVLPPFRLSTAKSAV</sequence>
<dbReference type="PROSITE" id="PS51471">
    <property type="entry name" value="FE2OG_OXY"/>
    <property type="match status" value="1"/>
</dbReference>
<keyword evidence="2 5" id="KW-0479">Metal-binding</keyword>
<keyword evidence="4 5" id="KW-0408">Iron</keyword>
<dbReference type="Gene3D" id="2.60.120.330">
    <property type="entry name" value="B-lactam Antibiotic, Isopenicillin N Synthase, Chain"/>
    <property type="match status" value="1"/>
</dbReference>
<dbReference type="EMBL" id="JAFEMO010000003">
    <property type="protein sequence ID" value="KAH7573261.1"/>
    <property type="molecule type" value="Genomic_DNA"/>
</dbReference>
<dbReference type="InterPro" id="IPR005123">
    <property type="entry name" value="Oxoglu/Fe-dep_dioxygenase_dom"/>
</dbReference>
<keyword evidence="3 5" id="KW-0560">Oxidoreductase</keyword>